<protein>
    <submittedName>
        <fullName evidence="3">DUF4398 domain-containing protein</fullName>
    </submittedName>
</protein>
<evidence type="ECO:0000259" key="2">
    <source>
        <dbReference type="Pfam" id="PF14346"/>
    </source>
</evidence>
<accession>A0AA42BFF1</accession>
<name>A0AA42BFF1_9GAMM</name>
<dbReference type="EMBL" id="JAMYBS010000021">
    <property type="protein sequence ID" value="MCO7546204.1"/>
    <property type="molecule type" value="Genomic_DNA"/>
</dbReference>
<keyword evidence="1" id="KW-0175">Coiled coil</keyword>
<feature type="domain" description="DUF4398" evidence="2">
    <location>
        <begin position="27"/>
        <end position="102"/>
    </location>
</feature>
<dbReference type="AlphaFoldDB" id="A0AA42BFF1"/>
<feature type="coiled-coil region" evidence="1">
    <location>
        <begin position="70"/>
        <end position="113"/>
    </location>
</feature>
<dbReference type="InterPro" id="IPR025511">
    <property type="entry name" value="DUF4398"/>
</dbReference>
<evidence type="ECO:0000256" key="1">
    <source>
        <dbReference type="SAM" id="Coils"/>
    </source>
</evidence>
<dbReference type="PROSITE" id="PS51257">
    <property type="entry name" value="PROKAR_LIPOPROTEIN"/>
    <property type="match status" value="1"/>
</dbReference>
<evidence type="ECO:0000313" key="4">
    <source>
        <dbReference type="Proteomes" id="UP001165292"/>
    </source>
</evidence>
<proteinExistence type="predicted"/>
<dbReference type="Proteomes" id="UP001165292">
    <property type="component" value="Unassembled WGS sequence"/>
</dbReference>
<gene>
    <name evidence="3" type="ORF">NJF43_15710</name>
</gene>
<organism evidence="3 4">
    <name type="scientific">Stutzerimonas nitrititolerans</name>
    <dbReference type="NCBI Taxonomy" id="2482751"/>
    <lineage>
        <taxon>Bacteria</taxon>
        <taxon>Pseudomonadati</taxon>
        <taxon>Pseudomonadota</taxon>
        <taxon>Gammaproteobacteria</taxon>
        <taxon>Pseudomonadales</taxon>
        <taxon>Pseudomonadaceae</taxon>
        <taxon>Stutzerimonas</taxon>
    </lineage>
</organism>
<evidence type="ECO:0000313" key="3">
    <source>
        <dbReference type="EMBL" id="MCO7546204.1"/>
    </source>
</evidence>
<dbReference type="Pfam" id="PF14346">
    <property type="entry name" value="DUF4398"/>
    <property type="match status" value="1"/>
</dbReference>
<dbReference type="Gene3D" id="1.20.1270.390">
    <property type="match status" value="1"/>
</dbReference>
<comment type="caution">
    <text evidence="3">The sequence shown here is derived from an EMBL/GenBank/DDBJ whole genome shotgun (WGS) entry which is preliminary data.</text>
</comment>
<reference evidence="3" key="1">
    <citation type="submission" date="2022-06" db="EMBL/GenBank/DDBJ databases">
        <title>Detection of beta-lactamases in bacteria of animal origin.</title>
        <authorList>
            <person name="Mlynarcik P."/>
            <person name="Zdarska V."/>
            <person name="Chudobova H."/>
            <person name="Prochazkova P."/>
            <person name="Hricova K."/>
            <person name="Mezerova K."/>
            <person name="Bardon J."/>
            <person name="Dolejska M."/>
            <person name="Sukkar I."/>
            <person name="Kolar M."/>
        </authorList>
    </citation>
    <scope>NUCLEOTIDE SEQUENCE</scope>
    <source>
        <strain evidence="3">S 300-3</strain>
    </source>
</reference>
<sequence>MSVKRSLFGLCVLFALGGCVHDPVPTEQLKLTEQMMVQARAVGVTEQVGELALAEQKLADVHVAMKHKRYRQARMLAEQAELDARLAEARTLDEKSRTEVAEVNRQIERLRQQLGELR</sequence>